<dbReference type="PANTHER" id="PTHR11668">
    <property type="entry name" value="SERINE/THREONINE PROTEIN PHOSPHATASE"/>
    <property type="match status" value="1"/>
</dbReference>
<proteinExistence type="predicted"/>
<organism evidence="3">
    <name type="scientific">Leptotrichia mesophila</name>
    <dbReference type="NCBI Taxonomy" id="3239303"/>
    <lineage>
        <taxon>Bacteria</taxon>
        <taxon>Fusobacteriati</taxon>
        <taxon>Fusobacteriota</taxon>
        <taxon>Fusobacteriia</taxon>
        <taxon>Fusobacteriales</taxon>
        <taxon>Leptotrichiaceae</taxon>
        <taxon>Leptotrichia</taxon>
    </lineage>
</organism>
<feature type="domain" description="Calcineurin-like phosphoesterase" evidence="1">
    <location>
        <begin position="173"/>
        <end position="356"/>
    </location>
</feature>
<gene>
    <name evidence="3" type="ORF">AB8B23_07625</name>
</gene>
<dbReference type="GO" id="GO:0016787">
    <property type="term" value="F:hydrolase activity"/>
    <property type="evidence" value="ECO:0007669"/>
    <property type="project" value="InterPro"/>
</dbReference>
<dbReference type="Pfam" id="PF00149">
    <property type="entry name" value="Metallophos"/>
    <property type="match status" value="1"/>
</dbReference>
<evidence type="ECO:0000259" key="1">
    <source>
        <dbReference type="Pfam" id="PF00149"/>
    </source>
</evidence>
<dbReference type="Gene3D" id="3.40.50.300">
    <property type="entry name" value="P-loop containing nucleotide triphosphate hydrolases"/>
    <property type="match status" value="1"/>
</dbReference>
<protein>
    <submittedName>
        <fullName evidence="3">RNA ligase</fullName>
    </submittedName>
</protein>
<keyword evidence="3" id="KW-0436">Ligase</keyword>
<dbReference type="EMBL" id="CP165646">
    <property type="protein sequence ID" value="XDU63808.1"/>
    <property type="molecule type" value="Genomic_DNA"/>
</dbReference>
<dbReference type="InterPro" id="IPR004843">
    <property type="entry name" value="Calcineurin-like_PHP"/>
</dbReference>
<dbReference type="InterPro" id="IPR027417">
    <property type="entry name" value="P-loop_NTPase"/>
</dbReference>
<feature type="domain" description="T4 RNA ligase 1-like N-terminal" evidence="2">
    <location>
        <begin position="456"/>
        <end position="665"/>
    </location>
</feature>
<dbReference type="RefSeq" id="WP_369712248.1">
    <property type="nucleotide sequence ID" value="NZ_CP165646.1"/>
</dbReference>
<dbReference type="KEGG" id="lmes:AB8B23_07625"/>
<dbReference type="Gene3D" id="3.60.21.10">
    <property type="match status" value="1"/>
</dbReference>
<dbReference type="SUPFAM" id="SSF52540">
    <property type="entry name" value="P-loop containing nucleoside triphosphate hydrolases"/>
    <property type="match status" value="1"/>
</dbReference>
<name>A0AB39V9Q2_9FUSO</name>
<dbReference type="GO" id="GO:0016874">
    <property type="term" value="F:ligase activity"/>
    <property type="evidence" value="ECO:0007669"/>
    <property type="project" value="UniProtKB-KW"/>
</dbReference>
<evidence type="ECO:0000259" key="2">
    <source>
        <dbReference type="Pfam" id="PF09511"/>
    </source>
</evidence>
<dbReference type="Pfam" id="PF09511">
    <property type="entry name" value="RNA_lig_T4_1"/>
    <property type="match status" value="1"/>
</dbReference>
<dbReference type="InterPro" id="IPR019039">
    <property type="entry name" value="T4-Rnl1-like_N"/>
</dbReference>
<dbReference type="SUPFAM" id="SSF56300">
    <property type="entry name" value="Metallo-dependent phosphatases"/>
    <property type="match status" value="1"/>
</dbReference>
<dbReference type="InterPro" id="IPR029052">
    <property type="entry name" value="Metallo-depent_PP-like"/>
</dbReference>
<dbReference type="Pfam" id="PF13671">
    <property type="entry name" value="AAA_33"/>
    <property type="match status" value="1"/>
</dbReference>
<accession>A0AB39V9Q2</accession>
<dbReference type="PANTHER" id="PTHR11668:SF496">
    <property type="entry name" value="SERINE_THREONINE-PROTEIN PHOSPHATASE"/>
    <property type="match status" value="1"/>
</dbReference>
<sequence length="729" mass="85739">MRTLLLLRGTVGSGKSTFVKENNLEPYTLEADKFRLLLSNPKLTKFGDFEISQKNDRLAWEMLFNCLEERMKSGEFTVVDATHTTKRAMNSYKNLADKYKYTIYYYQLDTPLEECIENNKKRESYKQVDENVISRMFRNIQNEKISGSFKRIFDINEIINFCIADVTGKYDKVRIIGDIHSCFTAISEIVKDFDKNTLYVFLGDFLDRGIEHKQTLLLMLDLYKKENVIMIEGNHEIHLENFANDFKINSKQFLNETLPAILEDEENIDNFKREIRKFYKKLRQCYAFKFYNHKILCTHAGLSFVPNLALVSTNEMINGVGSFETEIGELYEENYLKGKCQDFVQVHGHRGVNSTEHSICLEGEVEYGGELKYLDVMPDEILQKSIINTVYDRDYLQHELEKAKENKQINLTADEDVNKLIVSKLISVKKTKPNLYSLNFGRNVFRKKLWNDSTIKARGLFVDAETGKVKIRSYNKFFNYGENKYSTREYLENNIVYPVTAYEKYNGFLGILSVIDEKFVFATKSVTNGTHVKYFETLFEKASEKMKDEIFRICSENDVSIVFEVVSNEDRHIVDYFGKEHLFILDVIDNSLFINGVHVDNNFSKRFLKEINFDDDVIKMKKEIKKCNNFDEIIDLMENYDNFENAEGIVFCAENGLMFKYKAKHYSLWKKRRGILEFYRKDFNRAKLAGRYKDEQEFIEWLTELDNDKAENAHIIDLMNEYEIKKNNL</sequence>
<evidence type="ECO:0000313" key="3">
    <source>
        <dbReference type="EMBL" id="XDU63808.1"/>
    </source>
</evidence>
<dbReference type="AlphaFoldDB" id="A0AB39V9Q2"/>
<reference evidence="3" key="1">
    <citation type="submission" date="2024-07" db="EMBL/GenBank/DDBJ databases">
        <authorList>
            <person name="Li X.-J."/>
            <person name="Wang X."/>
        </authorList>
    </citation>
    <scope>NUCLEOTIDE SEQUENCE</scope>
    <source>
        <strain evidence="3">HSP-342</strain>
    </source>
</reference>
<dbReference type="InterPro" id="IPR050341">
    <property type="entry name" value="PP1_catalytic_subunit"/>
</dbReference>